<dbReference type="Pfam" id="PF00098">
    <property type="entry name" value="zf-CCHC"/>
    <property type="match status" value="1"/>
</dbReference>
<feature type="non-terminal residue" evidence="4">
    <location>
        <position position="732"/>
    </location>
</feature>
<dbReference type="InParanoid" id="A0A409X4C5"/>
<evidence type="ECO:0000256" key="2">
    <source>
        <dbReference type="SAM" id="MobiDB-lite"/>
    </source>
</evidence>
<feature type="domain" description="CCHC-type" evidence="3">
    <location>
        <begin position="568"/>
        <end position="581"/>
    </location>
</feature>
<evidence type="ECO:0000256" key="1">
    <source>
        <dbReference type="PROSITE-ProRule" id="PRU00047"/>
    </source>
</evidence>
<protein>
    <recommendedName>
        <fullName evidence="3">CCHC-type domain-containing protein</fullName>
    </recommendedName>
</protein>
<keyword evidence="1" id="KW-0863">Zinc-finger</keyword>
<evidence type="ECO:0000313" key="4">
    <source>
        <dbReference type="EMBL" id="PPQ85596.1"/>
    </source>
</evidence>
<keyword evidence="5" id="KW-1185">Reference proteome</keyword>
<feature type="compositionally biased region" description="Pro residues" evidence="2">
    <location>
        <begin position="210"/>
        <end position="227"/>
    </location>
</feature>
<evidence type="ECO:0000313" key="5">
    <source>
        <dbReference type="Proteomes" id="UP000284842"/>
    </source>
</evidence>
<dbReference type="GO" id="GO:0003676">
    <property type="term" value="F:nucleic acid binding"/>
    <property type="evidence" value="ECO:0007669"/>
    <property type="project" value="InterPro"/>
</dbReference>
<name>A0A409X4C5_9AGAR</name>
<feature type="compositionally biased region" description="Low complexity" evidence="2">
    <location>
        <begin position="199"/>
        <end position="209"/>
    </location>
</feature>
<comment type="caution">
    <text evidence="4">The sequence shown here is derived from an EMBL/GenBank/DDBJ whole genome shotgun (WGS) entry which is preliminary data.</text>
</comment>
<feature type="compositionally biased region" description="Basic and acidic residues" evidence="2">
    <location>
        <begin position="1"/>
        <end position="14"/>
    </location>
</feature>
<dbReference type="PROSITE" id="PS50158">
    <property type="entry name" value="ZF_CCHC"/>
    <property type="match status" value="1"/>
</dbReference>
<evidence type="ECO:0000259" key="3">
    <source>
        <dbReference type="PROSITE" id="PS50158"/>
    </source>
</evidence>
<dbReference type="InterPro" id="IPR054722">
    <property type="entry name" value="PolX-like_BBD"/>
</dbReference>
<accession>A0A409X4C5</accession>
<dbReference type="InterPro" id="IPR001878">
    <property type="entry name" value="Znf_CCHC"/>
</dbReference>
<feature type="region of interest" description="Disordered" evidence="2">
    <location>
        <begin position="181"/>
        <end position="227"/>
    </location>
</feature>
<dbReference type="AlphaFoldDB" id="A0A409X4C5"/>
<organism evidence="4 5">
    <name type="scientific">Panaeolus cyanescens</name>
    <dbReference type="NCBI Taxonomy" id="181874"/>
    <lineage>
        <taxon>Eukaryota</taxon>
        <taxon>Fungi</taxon>
        <taxon>Dikarya</taxon>
        <taxon>Basidiomycota</taxon>
        <taxon>Agaricomycotina</taxon>
        <taxon>Agaricomycetes</taxon>
        <taxon>Agaricomycetidae</taxon>
        <taxon>Agaricales</taxon>
        <taxon>Agaricineae</taxon>
        <taxon>Galeropsidaceae</taxon>
        <taxon>Panaeolus</taxon>
    </lineage>
</organism>
<keyword evidence="1" id="KW-0862">Zinc</keyword>
<sequence length="732" mass="79045">MSIEKTHDLRRSDHMMFPTPPITHPVNFPPAPGVNPNFRDPTINQVFNQSRYWASHEAGGTYTPDQRLGAYSHPNNWTPTPGGNWTSYKFSGDSSQPRLLASVSGNQRSGAVPVIPTPNRMGTELETMEDECDELLDRIHRETKAMRNFLEKGRGDEQVLGEFLETGRQYVSWLENKRVGVPPNVNSQPPPPHPPPVVPVQGVESGQPGQPEPVPHSGPWPFSPPPAPPVRPFSTSAVMDMYTGVAPPLHFPQHSPPVPPVLPPTPPVFPTVPPLHPVYPNLHAGYPGYGYQPVHFPVPMYYGNPTPSSSSSSSSFNMSGCMSMLSSIAVLKRKASRQVVSNWLGAVMRVLYTANLAGHVICPYNSDPLISVSPGGADPVYPPVLPPFPSDEQRYAFQRWRQLDSAAYQIVVARIDSQISDCIPPTVDGSLPTARQVMKDILLSFAPGAFVDSQKLVNDLRALTCNAKVELFLLEWTKGWIQVIRDGTMWGVSDATVHFLSKLPATFNEFKLEQTRVLDRVQDSDKNHLLGVIRLAGEREVAAGMFHTHRVPAVRSSGSSSSAPAVPCENCGIPGHLKVDCFKAGGGREGQGPPKRVRAPVANVAVEVEDVVDGGAVDPGTVGADGGDSLVDSLHDCSLYDDGVLSSVPNAHLASAFSYAYVSSDYEELQASANLANSSACNALLDSGCSHHVIRDRSSFCSYDDSSSVDIAVANSGCLVAPGRGDVPIQFA</sequence>
<gene>
    <name evidence="4" type="ORF">CVT24_012278</name>
</gene>
<dbReference type="Proteomes" id="UP000284842">
    <property type="component" value="Unassembled WGS sequence"/>
</dbReference>
<proteinExistence type="predicted"/>
<feature type="region of interest" description="Disordered" evidence="2">
    <location>
        <begin position="1"/>
        <end position="24"/>
    </location>
</feature>
<feature type="compositionally biased region" description="Pro residues" evidence="2">
    <location>
        <begin position="188"/>
        <end position="198"/>
    </location>
</feature>
<dbReference type="EMBL" id="NHTK01004678">
    <property type="protein sequence ID" value="PPQ85596.1"/>
    <property type="molecule type" value="Genomic_DNA"/>
</dbReference>
<reference evidence="4 5" key="1">
    <citation type="journal article" date="2018" name="Evol. Lett.">
        <title>Horizontal gene cluster transfer increased hallucinogenic mushroom diversity.</title>
        <authorList>
            <person name="Reynolds H.T."/>
            <person name="Vijayakumar V."/>
            <person name="Gluck-Thaler E."/>
            <person name="Korotkin H.B."/>
            <person name="Matheny P.B."/>
            <person name="Slot J.C."/>
        </authorList>
    </citation>
    <scope>NUCLEOTIDE SEQUENCE [LARGE SCALE GENOMIC DNA]</scope>
    <source>
        <strain evidence="4 5">2629</strain>
    </source>
</reference>
<keyword evidence="1" id="KW-0479">Metal-binding</keyword>
<dbReference type="Pfam" id="PF22936">
    <property type="entry name" value="Pol_BBD"/>
    <property type="match status" value="1"/>
</dbReference>
<dbReference type="GO" id="GO:0008270">
    <property type="term" value="F:zinc ion binding"/>
    <property type="evidence" value="ECO:0007669"/>
    <property type="project" value="UniProtKB-KW"/>
</dbReference>